<gene>
    <name evidence="11" type="ORF">GCM10023330_04830</name>
</gene>
<evidence type="ECO:0000313" key="12">
    <source>
        <dbReference type="Proteomes" id="UP001501433"/>
    </source>
</evidence>
<evidence type="ECO:0000256" key="5">
    <source>
        <dbReference type="ARBA" id="ARBA00022679"/>
    </source>
</evidence>
<keyword evidence="4" id="KW-0489">Methyltransferase</keyword>
<keyword evidence="5" id="KW-0808">Transferase</keyword>
<accession>A0ABP9C235</accession>
<evidence type="ECO:0000256" key="9">
    <source>
        <dbReference type="ARBA" id="ARBA00047942"/>
    </source>
</evidence>
<evidence type="ECO:0000256" key="7">
    <source>
        <dbReference type="ARBA" id="ARBA00022747"/>
    </source>
</evidence>
<dbReference type="InterPro" id="IPR003356">
    <property type="entry name" value="DNA_methylase_A-5"/>
</dbReference>
<dbReference type="InterPro" id="IPR036890">
    <property type="entry name" value="HATPase_C_sf"/>
</dbReference>
<dbReference type="SUPFAM" id="SSF53335">
    <property type="entry name" value="S-adenosyl-L-methionine-dependent methyltransferases"/>
    <property type="match status" value="1"/>
</dbReference>
<dbReference type="Pfam" id="PF01420">
    <property type="entry name" value="Methylase_S"/>
    <property type="match status" value="1"/>
</dbReference>
<dbReference type="EC" id="2.1.1.72" evidence="3"/>
<dbReference type="PANTHER" id="PTHR42933:SF3">
    <property type="entry name" value="TYPE I RESTRICTION ENZYME MJAVIII METHYLASE SUBUNIT"/>
    <property type="match status" value="1"/>
</dbReference>
<protein>
    <recommendedName>
        <fullName evidence="3">site-specific DNA-methyltransferase (adenine-specific)</fullName>
        <ecNumber evidence="3">2.1.1.72</ecNumber>
    </recommendedName>
</protein>
<dbReference type="SUPFAM" id="SSF116734">
    <property type="entry name" value="DNA methylase specificity domain"/>
    <property type="match status" value="1"/>
</dbReference>
<dbReference type="InterPro" id="IPR000055">
    <property type="entry name" value="Restrct_endonuc_typeI_TRD"/>
</dbReference>
<organism evidence="11 12">
    <name type="scientific">Litoribaculum gwangyangense</name>
    <dbReference type="NCBI Taxonomy" id="1130722"/>
    <lineage>
        <taxon>Bacteria</taxon>
        <taxon>Pseudomonadati</taxon>
        <taxon>Bacteroidota</taxon>
        <taxon>Flavobacteriia</taxon>
        <taxon>Flavobacteriales</taxon>
        <taxon>Flavobacteriaceae</taxon>
        <taxon>Litoribaculum</taxon>
    </lineage>
</organism>
<evidence type="ECO:0000256" key="1">
    <source>
        <dbReference type="ARBA" id="ARBA00006594"/>
    </source>
</evidence>
<evidence type="ECO:0000256" key="6">
    <source>
        <dbReference type="ARBA" id="ARBA00022691"/>
    </source>
</evidence>
<keyword evidence="7" id="KW-0680">Restriction system</keyword>
<dbReference type="Gene3D" id="3.30.565.10">
    <property type="entry name" value="Histidine kinase-like ATPase, C-terminal domain"/>
    <property type="match status" value="1"/>
</dbReference>
<comment type="similarity">
    <text evidence="1">Belongs to the N(4)/N(6)-methyltransferase family.</text>
</comment>
<dbReference type="PRINTS" id="PR00507">
    <property type="entry name" value="N12N6MTFRASE"/>
</dbReference>
<comment type="similarity">
    <text evidence="2">Belongs to the type-I restriction system S methylase family.</text>
</comment>
<dbReference type="Gene3D" id="3.40.50.150">
    <property type="entry name" value="Vaccinia Virus protein VP39"/>
    <property type="match status" value="1"/>
</dbReference>
<feature type="domain" description="Histidine kinase" evidence="10">
    <location>
        <begin position="576"/>
        <end position="832"/>
    </location>
</feature>
<comment type="caution">
    <text evidence="11">The sequence shown here is derived from an EMBL/GenBank/DDBJ whole genome shotgun (WGS) entry which is preliminary data.</text>
</comment>
<evidence type="ECO:0000256" key="2">
    <source>
        <dbReference type="ARBA" id="ARBA00010923"/>
    </source>
</evidence>
<sequence>MQETMNDSKRTFVYKIANHVWNCAGRLRNSYHDNDPHIILFLLSGFKDGLFDEVEDTVDVDLKFLWSAKNDLFYQKIFPFFKRFIVNMGKQNLYDLLSAFREVNRFQLEENFKDIFEYLLKKIAAFQGKKSGESFQPLEITRLALTLADLPEDASIYNPFAGFASYGIHLNDHQKYYGQEINQFTWAVGQLRLKAHNLNETYTYLNDDSIDNWDSYRKYDLVVATPPFRSLISKDYYSFFTGDRISNIGNYLVDRGLNSLKPGGKLITVLPLSFLFTRSGKYYEFKKHLIKNNLIDTIISLPSGLFYNTAVAVCIVVFSPVQKRPGYVRLVEASQLYHIEGRGFKRLDIEKIENILEEDVEDDSLRYVDQNQIAKNEFDLSVERYFLKKINGVKLSGFTSIITGPIAPVGSKMFQIQVRELKDDIFNCELNLEELKPKGVERGTFKVIEESCILISVIGNDLKPTYFKYNGHSICISNAVLALRIDTSFVDPIFLINEFHADYVKDQLKAFRVGDFQSHISRRDLRNIEFKIPHLEEQRAKVSAVKDLSSKFQEIELEKQNLLRGIRKEDTESSTSLSHVLGKPLLSIGSSLEIIQSGLSNLDPKWKEYIISQKRGFTLADAFESISKNIKYIQELTDKNTALVSISNFDLTDLNLLKFLKEFVKDEKKSLNGNISLELDIHDDIKQLMDNNVLIKANYQKLKIVLANLMDNANRHAFTKKDQRNKITIEVLPFTSSREEALANNYDIDEKKSYVEVRFFNTGRAFPNDFNLDDYKRKNFSAGQSRNRGLGGYEVNEILKAHNNGRDSLNIEPQMTNSEYSSMVTFILPISQNI</sequence>
<keyword evidence="8" id="KW-0238">DNA-binding</keyword>
<comment type="catalytic activity">
    <reaction evidence="9">
        <text>a 2'-deoxyadenosine in DNA + S-adenosyl-L-methionine = an N(6)-methyl-2'-deoxyadenosine in DNA + S-adenosyl-L-homocysteine + H(+)</text>
        <dbReference type="Rhea" id="RHEA:15197"/>
        <dbReference type="Rhea" id="RHEA-COMP:12418"/>
        <dbReference type="Rhea" id="RHEA-COMP:12419"/>
        <dbReference type="ChEBI" id="CHEBI:15378"/>
        <dbReference type="ChEBI" id="CHEBI:57856"/>
        <dbReference type="ChEBI" id="CHEBI:59789"/>
        <dbReference type="ChEBI" id="CHEBI:90615"/>
        <dbReference type="ChEBI" id="CHEBI:90616"/>
        <dbReference type="EC" id="2.1.1.72"/>
    </reaction>
</comment>
<dbReference type="EMBL" id="BAABJW010000001">
    <property type="protein sequence ID" value="GAA4801881.1"/>
    <property type="molecule type" value="Genomic_DNA"/>
</dbReference>
<evidence type="ECO:0000313" key="11">
    <source>
        <dbReference type="EMBL" id="GAA4801881.1"/>
    </source>
</evidence>
<dbReference type="InterPro" id="IPR029063">
    <property type="entry name" value="SAM-dependent_MTases_sf"/>
</dbReference>
<dbReference type="InterPro" id="IPR044946">
    <property type="entry name" value="Restrct_endonuc_typeI_TRD_sf"/>
</dbReference>
<evidence type="ECO:0000259" key="10">
    <source>
        <dbReference type="PROSITE" id="PS50109"/>
    </source>
</evidence>
<dbReference type="SUPFAM" id="SSF55874">
    <property type="entry name" value="ATPase domain of HSP90 chaperone/DNA topoisomerase II/histidine kinase"/>
    <property type="match status" value="1"/>
</dbReference>
<dbReference type="Pfam" id="PF02384">
    <property type="entry name" value="N6_Mtase"/>
    <property type="match status" value="1"/>
</dbReference>
<dbReference type="PROSITE" id="PS50109">
    <property type="entry name" value="HIS_KIN"/>
    <property type="match status" value="1"/>
</dbReference>
<dbReference type="Proteomes" id="UP001501433">
    <property type="component" value="Unassembled WGS sequence"/>
</dbReference>
<keyword evidence="12" id="KW-1185">Reference proteome</keyword>
<keyword evidence="6" id="KW-0949">S-adenosyl-L-methionine</keyword>
<dbReference type="InterPro" id="IPR051537">
    <property type="entry name" value="DNA_Adenine_Mtase"/>
</dbReference>
<evidence type="ECO:0000256" key="4">
    <source>
        <dbReference type="ARBA" id="ARBA00022603"/>
    </source>
</evidence>
<dbReference type="InterPro" id="IPR005467">
    <property type="entry name" value="His_kinase_dom"/>
</dbReference>
<evidence type="ECO:0000256" key="8">
    <source>
        <dbReference type="ARBA" id="ARBA00023125"/>
    </source>
</evidence>
<name>A0ABP9C235_9FLAO</name>
<dbReference type="PANTHER" id="PTHR42933">
    <property type="entry name" value="SLR6095 PROTEIN"/>
    <property type="match status" value="1"/>
</dbReference>
<proteinExistence type="inferred from homology"/>
<evidence type="ECO:0000256" key="3">
    <source>
        <dbReference type="ARBA" id="ARBA00011900"/>
    </source>
</evidence>
<reference evidence="12" key="1">
    <citation type="journal article" date="2019" name="Int. J. Syst. Evol. Microbiol.">
        <title>The Global Catalogue of Microorganisms (GCM) 10K type strain sequencing project: providing services to taxonomists for standard genome sequencing and annotation.</title>
        <authorList>
            <consortium name="The Broad Institute Genomics Platform"/>
            <consortium name="The Broad Institute Genome Sequencing Center for Infectious Disease"/>
            <person name="Wu L."/>
            <person name="Ma J."/>
        </authorList>
    </citation>
    <scope>NUCLEOTIDE SEQUENCE [LARGE SCALE GENOMIC DNA]</scope>
    <source>
        <strain evidence="12">JCM 18325</strain>
    </source>
</reference>
<dbReference type="Gene3D" id="3.90.220.20">
    <property type="entry name" value="DNA methylase specificity domains"/>
    <property type="match status" value="1"/>
</dbReference>